<keyword evidence="1" id="KW-0472">Membrane</keyword>
<name>A0A0C1DKK5_9SPHI</name>
<dbReference type="EMBL" id="JSYN01000009">
    <property type="protein sequence ID" value="KIA94580.1"/>
    <property type="molecule type" value="Genomic_DNA"/>
</dbReference>
<feature type="transmembrane region" description="Helical" evidence="1">
    <location>
        <begin position="85"/>
        <end position="105"/>
    </location>
</feature>
<dbReference type="RefSeq" id="WP_039474768.1">
    <property type="nucleotide sequence ID" value="NZ_JSYN01000009.1"/>
</dbReference>
<evidence type="ECO:0008006" key="4">
    <source>
        <dbReference type="Google" id="ProtNLM"/>
    </source>
</evidence>
<protein>
    <recommendedName>
        <fullName evidence="4">DoxX family protein</fullName>
    </recommendedName>
</protein>
<evidence type="ECO:0000313" key="3">
    <source>
        <dbReference type="Proteomes" id="UP000031246"/>
    </source>
</evidence>
<dbReference type="OrthoDB" id="102112at2"/>
<dbReference type="AlphaFoldDB" id="A0A0C1DKK5"/>
<dbReference type="Proteomes" id="UP000031246">
    <property type="component" value="Unassembled WGS sequence"/>
</dbReference>
<keyword evidence="1" id="KW-0812">Transmembrane</keyword>
<feature type="transmembrane region" description="Helical" evidence="1">
    <location>
        <begin position="20"/>
        <end position="46"/>
    </location>
</feature>
<sequence>MSENALQNNAQWGIFKKISFRFFFILLPLFISLNNNGVFTFLSGLLQLPNHFLRDFVPWFSKNIIHYNYTPNTGPSGSGDTSYNWVLLLLIVLVSLAGCIIWSALDRKRKSYNTAYYWLVVLVRFYLAFTLVLYGLIKVIKLQFPDPTLDRLLQPFGEASPMGLAWTFLGFSKGYNIFMGIIEVSGVLLLFRRTVIVGAFLSLAATAHVMAMNYFFDVPVKLLSTALVVMSLFILAPHFLKFYRFFIRYESEQLDKMYKPVFKKRWLYFLAYGIKYLYITAAIGTLLYTFNQQRKTYGSDAPKPLLYGIYNVESMRFKGEELPPLASDSRRWKQMVISYSGYARVKTINDSTLNFSTVFNTKKREITLGSLDKESAQYILTYHLVGKDKLIVSGLKDKDSISISFKRKDLKDFRLINRGFHWVSEYPYNR</sequence>
<keyword evidence="1" id="KW-1133">Transmembrane helix</keyword>
<keyword evidence="3" id="KW-1185">Reference proteome</keyword>
<organism evidence="2 3">
    <name type="scientific">Pedobacter kyungheensis</name>
    <dbReference type="NCBI Taxonomy" id="1069985"/>
    <lineage>
        <taxon>Bacteria</taxon>
        <taxon>Pseudomonadati</taxon>
        <taxon>Bacteroidota</taxon>
        <taxon>Sphingobacteriia</taxon>
        <taxon>Sphingobacteriales</taxon>
        <taxon>Sphingobacteriaceae</taxon>
        <taxon>Pedobacter</taxon>
    </lineage>
</organism>
<feature type="transmembrane region" description="Helical" evidence="1">
    <location>
        <begin position="222"/>
        <end position="246"/>
    </location>
</feature>
<accession>A0A0C1DKK5</accession>
<gene>
    <name evidence="2" type="ORF">OC25_09300</name>
</gene>
<comment type="caution">
    <text evidence="2">The sequence shown here is derived from an EMBL/GenBank/DDBJ whole genome shotgun (WGS) entry which is preliminary data.</text>
</comment>
<feature type="transmembrane region" description="Helical" evidence="1">
    <location>
        <begin position="117"/>
        <end position="137"/>
    </location>
</feature>
<proteinExistence type="predicted"/>
<feature type="transmembrane region" description="Helical" evidence="1">
    <location>
        <begin position="194"/>
        <end position="216"/>
    </location>
</feature>
<evidence type="ECO:0000256" key="1">
    <source>
        <dbReference type="SAM" id="Phobius"/>
    </source>
</evidence>
<evidence type="ECO:0000313" key="2">
    <source>
        <dbReference type="EMBL" id="KIA94580.1"/>
    </source>
</evidence>
<feature type="transmembrane region" description="Helical" evidence="1">
    <location>
        <begin position="266"/>
        <end position="290"/>
    </location>
</feature>
<reference evidence="2 3" key="1">
    <citation type="submission" date="2014-10" db="EMBL/GenBank/DDBJ databases">
        <title>Pedobacter Kyungheensis.</title>
        <authorList>
            <person name="Anderson B.M."/>
            <person name="Newman J.D."/>
        </authorList>
    </citation>
    <scope>NUCLEOTIDE SEQUENCE [LARGE SCALE GENOMIC DNA]</scope>
    <source>
        <strain evidence="2 3">KACC 16221</strain>
    </source>
</reference>
<feature type="transmembrane region" description="Helical" evidence="1">
    <location>
        <begin position="163"/>
        <end position="182"/>
    </location>
</feature>